<accession>A0A820HFP8</accession>
<gene>
    <name evidence="1" type="ORF">KXQ929_LOCUS45080</name>
</gene>
<protein>
    <submittedName>
        <fullName evidence="1">Uncharacterized protein</fullName>
    </submittedName>
</protein>
<dbReference type="Proteomes" id="UP000663868">
    <property type="component" value="Unassembled WGS sequence"/>
</dbReference>
<comment type="caution">
    <text evidence="1">The sequence shown here is derived from an EMBL/GenBank/DDBJ whole genome shotgun (WGS) entry which is preliminary data.</text>
</comment>
<dbReference type="AlphaFoldDB" id="A0A820HFP8"/>
<proteinExistence type="predicted"/>
<dbReference type="EMBL" id="CAJOBB010013587">
    <property type="protein sequence ID" value="CAF4292673.1"/>
    <property type="molecule type" value="Genomic_DNA"/>
</dbReference>
<sequence>ASLQMGIDILAIWFRYITGIWTINHIKN</sequence>
<organism evidence="1 2">
    <name type="scientific">Adineta steineri</name>
    <dbReference type="NCBI Taxonomy" id="433720"/>
    <lineage>
        <taxon>Eukaryota</taxon>
        <taxon>Metazoa</taxon>
        <taxon>Spiralia</taxon>
        <taxon>Gnathifera</taxon>
        <taxon>Rotifera</taxon>
        <taxon>Eurotatoria</taxon>
        <taxon>Bdelloidea</taxon>
        <taxon>Adinetida</taxon>
        <taxon>Adinetidae</taxon>
        <taxon>Adineta</taxon>
    </lineage>
</organism>
<evidence type="ECO:0000313" key="1">
    <source>
        <dbReference type="EMBL" id="CAF4292673.1"/>
    </source>
</evidence>
<evidence type="ECO:0000313" key="2">
    <source>
        <dbReference type="Proteomes" id="UP000663868"/>
    </source>
</evidence>
<name>A0A820HFP8_9BILA</name>
<feature type="non-terminal residue" evidence="1">
    <location>
        <position position="1"/>
    </location>
</feature>
<reference evidence="1" key="1">
    <citation type="submission" date="2021-02" db="EMBL/GenBank/DDBJ databases">
        <authorList>
            <person name="Nowell W R."/>
        </authorList>
    </citation>
    <scope>NUCLEOTIDE SEQUENCE</scope>
</reference>